<evidence type="ECO:0000256" key="1">
    <source>
        <dbReference type="ARBA" id="ARBA00010243"/>
    </source>
</evidence>
<dbReference type="InterPro" id="IPR001405">
    <property type="entry name" value="UPF0758"/>
</dbReference>
<evidence type="ECO:0000256" key="5">
    <source>
        <dbReference type="ARBA" id="ARBA00022833"/>
    </source>
</evidence>
<accession>A0A4P8XX99</accession>
<evidence type="ECO:0000256" key="2">
    <source>
        <dbReference type="ARBA" id="ARBA00022670"/>
    </source>
</evidence>
<keyword evidence="4" id="KW-0378">Hydrolase</keyword>
<keyword evidence="3" id="KW-0479">Metal-binding</keyword>
<dbReference type="AlphaFoldDB" id="A0A4P8XX99"/>
<dbReference type="EMBL" id="CP039381">
    <property type="protein sequence ID" value="QCT07667.1"/>
    <property type="molecule type" value="Genomic_DNA"/>
</dbReference>
<evidence type="ECO:0000256" key="4">
    <source>
        <dbReference type="ARBA" id="ARBA00022801"/>
    </source>
</evidence>
<keyword evidence="6" id="KW-0482">Metalloprotease</keyword>
<evidence type="ECO:0000313" key="8">
    <source>
        <dbReference type="EMBL" id="QCT07667.1"/>
    </source>
</evidence>
<feature type="domain" description="MPN" evidence="7">
    <location>
        <begin position="104"/>
        <end position="226"/>
    </location>
</feature>
<evidence type="ECO:0000259" key="7">
    <source>
        <dbReference type="PROSITE" id="PS50249"/>
    </source>
</evidence>
<proteinExistence type="inferred from homology"/>
<dbReference type="GO" id="GO:0046872">
    <property type="term" value="F:metal ion binding"/>
    <property type="evidence" value="ECO:0007669"/>
    <property type="project" value="UniProtKB-KW"/>
</dbReference>
<evidence type="ECO:0000256" key="6">
    <source>
        <dbReference type="ARBA" id="ARBA00023049"/>
    </source>
</evidence>
<dbReference type="PROSITE" id="PS50249">
    <property type="entry name" value="MPN"/>
    <property type="match status" value="1"/>
</dbReference>
<dbReference type="OrthoDB" id="9804482at2"/>
<dbReference type="PANTHER" id="PTHR30471:SF3">
    <property type="entry name" value="UPF0758 PROTEIN YEES-RELATED"/>
    <property type="match status" value="1"/>
</dbReference>
<dbReference type="GO" id="GO:0008237">
    <property type="term" value="F:metallopeptidase activity"/>
    <property type="evidence" value="ECO:0007669"/>
    <property type="project" value="UniProtKB-KW"/>
</dbReference>
<dbReference type="Pfam" id="PF04002">
    <property type="entry name" value="RadC"/>
    <property type="match status" value="1"/>
</dbReference>
<dbReference type="KEGG" id="ruj:E5Z56_10005"/>
<gene>
    <name evidence="8" type="ORF">E5Z56_10005</name>
</gene>
<keyword evidence="5" id="KW-0862">Zinc</keyword>
<organism evidence="8 9">
    <name type="scientific">Ruminococcus bovis</name>
    <dbReference type="NCBI Taxonomy" id="2564099"/>
    <lineage>
        <taxon>Bacteria</taxon>
        <taxon>Bacillati</taxon>
        <taxon>Bacillota</taxon>
        <taxon>Clostridia</taxon>
        <taxon>Eubacteriales</taxon>
        <taxon>Oscillospiraceae</taxon>
        <taxon>Ruminococcus</taxon>
    </lineage>
</organism>
<dbReference type="RefSeq" id="WP_138157661.1">
    <property type="nucleotide sequence ID" value="NZ_CP039381.1"/>
</dbReference>
<keyword evidence="9" id="KW-1185">Reference proteome</keyword>
<comment type="similarity">
    <text evidence="1">Belongs to the UPF0758 family.</text>
</comment>
<dbReference type="PROSITE" id="PS01302">
    <property type="entry name" value="UPF0758"/>
    <property type="match status" value="1"/>
</dbReference>
<protein>
    <recommendedName>
        <fullName evidence="7">MPN domain-containing protein</fullName>
    </recommendedName>
</protein>
<dbReference type="GO" id="GO:0006508">
    <property type="term" value="P:proteolysis"/>
    <property type="evidence" value="ECO:0007669"/>
    <property type="project" value="UniProtKB-KW"/>
</dbReference>
<name>A0A4P8XX99_9FIRM</name>
<evidence type="ECO:0000313" key="9">
    <source>
        <dbReference type="Proteomes" id="UP000301475"/>
    </source>
</evidence>
<dbReference type="PANTHER" id="PTHR30471">
    <property type="entry name" value="DNA REPAIR PROTEIN RADC"/>
    <property type="match status" value="1"/>
</dbReference>
<keyword evidence="2" id="KW-0645">Protease</keyword>
<reference evidence="8 9" key="1">
    <citation type="submission" date="2019-04" db="EMBL/GenBank/DDBJ databases">
        <authorList>
            <person name="Embree M."/>
            <person name="Gaffney J.R."/>
        </authorList>
    </citation>
    <scope>NUCLEOTIDE SEQUENCE [LARGE SCALE GENOMIC DNA]</scope>
    <source>
        <strain evidence="8 9">JE7A12</strain>
    </source>
</reference>
<evidence type="ECO:0000256" key="3">
    <source>
        <dbReference type="ARBA" id="ARBA00022723"/>
    </source>
</evidence>
<sequence>MANENVHANHRSRMKKKFLDAGTLEIFEQYEQLEMLLYYACPRKDTNGIAHKLLNKFGSFSALCDSPINTIMECGVSEHTAILIKMIPEFTRIYISDKHNNANKIIDLEHLGDYFLPKYIGKDSEEVYLLLMDSKGKELFFGSVARGSFTSSEMPVRKIVELVMNYNAHTAVVAHNHPSGVAFPSKEDIIITKNLITTLDLIGSHLIDHIIVADNDFISLAESELTGSIFYLKDD</sequence>
<dbReference type="SUPFAM" id="SSF102712">
    <property type="entry name" value="JAB1/MPN domain"/>
    <property type="match status" value="1"/>
</dbReference>
<dbReference type="InterPro" id="IPR025657">
    <property type="entry name" value="RadC_JAB"/>
</dbReference>
<dbReference type="InterPro" id="IPR020891">
    <property type="entry name" value="UPF0758_CS"/>
</dbReference>
<dbReference type="Proteomes" id="UP000301475">
    <property type="component" value="Chromosome"/>
</dbReference>
<dbReference type="InterPro" id="IPR037518">
    <property type="entry name" value="MPN"/>
</dbReference>
<dbReference type="Gene3D" id="3.40.140.10">
    <property type="entry name" value="Cytidine Deaminase, domain 2"/>
    <property type="match status" value="1"/>
</dbReference>